<dbReference type="RefSeq" id="WP_267611990.1">
    <property type="nucleotide sequence ID" value="NZ_JAOVZQ010000001.1"/>
</dbReference>
<keyword evidence="2" id="KW-1185">Reference proteome</keyword>
<proteinExistence type="predicted"/>
<dbReference type="Proteomes" id="UP001081283">
    <property type="component" value="Unassembled WGS sequence"/>
</dbReference>
<comment type="caution">
    <text evidence="1">The sequence shown here is derived from an EMBL/GenBank/DDBJ whole genome shotgun (WGS) entry which is preliminary data.</text>
</comment>
<protein>
    <recommendedName>
        <fullName evidence="3">DUF4432 domain-containing protein</fullName>
    </recommendedName>
</protein>
<dbReference type="EMBL" id="JAOVZQ010000001">
    <property type="protein sequence ID" value="MCY0094049.1"/>
    <property type="molecule type" value="Genomic_DNA"/>
</dbReference>
<accession>A0ABT3YE25</accession>
<evidence type="ECO:0008006" key="3">
    <source>
        <dbReference type="Google" id="ProtNLM"/>
    </source>
</evidence>
<evidence type="ECO:0000313" key="1">
    <source>
        <dbReference type="EMBL" id="MCY0094049.1"/>
    </source>
</evidence>
<name>A0ABT3YE25_9HYPH</name>
<reference evidence="1" key="1">
    <citation type="submission" date="2022-10" db="EMBL/GenBank/DDBJ databases">
        <title>Hoeflea sp. J2-29, isolated from marine algae.</title>
        <authorList>
            <person name="Kristyanto S."/>
            <person name="Kim J.M."/>
            <person name="Jeon C.O."/>
        </authorList>
    </citation>
    <scope>NUCLEOTIDE SEQUENCE</scope>
    <source>
        <strain evidence="1">J2-29</strain>
    </source>
</reference>
<sequence length="371" mass="39569">MTPHVFDLDPVTLSIDASVGHIAALNIRDGDRVLTPLHRAPWVDDPAVVFPDGTAPNVERLSGDFFCAPFGRNDIEEAPSHGWPANSAWDHVDTVAGHDRTTVVFRLRRLVMGAAVEKRITLVAGHPFIYQEHVLSGGEGAVSAAHHVMVHMQDGGELSFSPKARALTPTAALETDPDRGRSLLAYPAETTDLTAFPLAAGGTADLTHYPPGDQHEDFLTIVETPGAALGWSTVSRKAEQDRILILKAPATLPVTMVWMSNGGRDYAPWSGRHTGVIGIEDARASPLGHADSCADNQFSRAGIATAFQLEKHGKTGIRQVVGACSMSHGEGRLTDLTAGNGTLTLHFDGGATRALNYDADFLEGNRETGQA</sequence>
<organism evidence="1 2">
    <name type="scientific">Hoeflea ulvae</name>
    <dbReference type="NCBI Taxonomy" id="2983764"/>
    <lineage>
        <taxon>Bacteria</taxon>
        <taxon>Pseudomonadati</taxon>
        <taxon>Pseudomonadota</taxon>
        <taxon>Alphaproteobacteria</taxon>
        <taxon>Hyphomicrobiales</taxon>
        <taxon>Rhizobiaceae</taxon>
        <taxon>Hoeflea</taxon>
    </lineage>
</organism>
<evidence type="ECO:0000313" key="2">
    <source>
        <dbReference type="Proteomes" id="UP001081283"/>
    </source>
</evidence>
<gene>
    <name evidence="1" type="ORF">OEG82_08455</name>
</gene>